<dbReference type="GO" id="GO:0046487">
    <property type="term" value="P:glyoxylate metabolic process"/>
    <property type="evidence" value="ECO:0007669"/>
    <property type="project" value="TreeGrafter"/>
</dbReference>
<dbReference type="GO" id="GO:0008903">
    <property type="term" value="F:hydroxypyruvate isomerase activity"/>
    <property type="evidence" value="ECO:0007669"/>
    <property type="project" value="UniProtKB-EC"/>
</dbReference>
<evidence type="ECO:0000256" key="1">
    <source>
        <dbReference type="ARBA" id="ARBA00023235"/>
    </source>
</evidence>
<evidence type="ECO:0000313" key="5">
    <source>
        <dbReference type="EMBL" id="MBB5050318.1"/>
    </source>
</evidence>
<evidence type="ECO:0000256" key="2">
    <source>
        <dbReference type="PIRNR" id="PIRNR006241"/>
    </source>
</evidence>
<dbReference type="NCBIfam" id="NF043033">
    <property type="entry name" value="OxoTetrIsom"/>
    <property type="match status" value="1"/>
</dbReference>
<organism evidence="5 6">
    <name type="scientific">Afipia massiliensis</name>
    <dbReference type="NCBI Taxonomy" id="211460"/>
    <lineage>
        <taxon>Bacteria</taxon>
        <taxon>Pseudomonadati</taxon>
        <taxon>Pseudomonadota</taxon>
        <taxon>Alphaproteobacteria</taxon>
        <taxon>Hyphomicrobiales</taxon>
        <taxon>Nitrobacteraceae</taxon>
        <taxon>Afipia</taxon>
    </lineage>
</organism>
<dbReference type="InterPro" id="IPR053398">
    <property type="entry name" value="HPT_OtnI_isomerases"/>
</dbReference>
<dbReference type="Pfam" id="PF01261">
    <property type="entry name" value="AP_endonuc_2"/>
    <property type="match status" value="1"/>
</dbReference>
<evidence type="ECO:0000259" key="4">
    <source>
        <dbReference type="Pfam" id="PF01261"/>
    </source>
</evidence>
<dbReference type="InterPro" id="IPR036237">
    <property type="entry name" value="Xyl_isomerase-like_sf"/>
</dbReference>
<dbReference type="Proteomes" id="UP000521227">
    <property type="component" value="Unassembled WGS sequence"/>
</dbReference>
<comment type="caution">
    <text evidence="5">The sequence shown here is derived from an EMBL/GenBank/DDBJ whole genome shotgun (WGS) entry which is preliminary data.</text>
</comment>
<evidence type="ECO:0000313" key="6">
    <source>
        <dbReference type="Proteomes" id="UP000521227"/>
    </source>
</evidence>
<feature type="active site" description="Proton donor/acceptor" evidence="3">
    <location>
        <position position="141"/>
    </location>
</feature>
<protein>
    <submittedName>
        <fullName evidence="5">Hydroxypyruvate isomerase</fullName>
        <ecNumber evidence="5">5.3.1.22</ecNumber>
    </submittedName>
</protein>
<dbReference type="EC" id="5.3.1.22" evidence="5"/>
<keyword evidence="5" id="KW-0670">Pyruvate</keyword>
<dbReference type="FunFam" id="3.20.20.150:FF:000007">
    <property type="entry name" value="Hydroxypyruvate isomerase"/>
    <property type="match status" value="1"/>
</dbReference>
<feature type="domain" description="Xylose isomerase-like TIM barrel" evidence="4">
    <location>
        <begin position="21"/>
        <end position="253"/>
    </location>
</feature>
<dbReference type="SUPFAM" id="SSF51658">
    <property type="entry name" value="Xylose isomerase-like"/>
    <property type="match status" value="1"/>
</dbReference>
<keyword evidence="1 2" id="KW-0413">Isomerase</keyword>
<sequence>MPRFAANLSMMFNEVPFLDRFDAAAKAGFTAVEFLFPYEHSPDDVGDRLHRNGLTQALFNLFPGDWNKGERGFAALPDRFADVQASVKQALPYVKATGVKRLHLMAGIADRRDPKAVDAFCRSVVWTAEALAKENIDLMLEPINPRDVPGYFLNDFDFAAGVIDDLRISNLKLQFDIYHRQIVHGDVTMALRKMMPMIGHIQIASVPSRNEPAGEELNYPFLFDELDQLGYDGFVGCEYRPKGNTVDGLGWFAPYAAKTGAHA</sequence>
<dbReference type="PIRSF" id="PIRSF006241">
    <property type="entry name" value="HyI"/>
    <property type="match status" value="1"/>
</dbReference>
<accession>A0A840MX66</accession>
<feature type="active site" description="Proton donor/acceptor" evidence="3">
    <location>
        <position position="238"/>
    </location>
</feature>
<name>A0A840MX66_9BRAD</name>
<dbReference type="AlphaFoldDB" id="A0A840MX66"/>
<dbReference type="PANTHER" id="PTHR43489:SF6">
    <property type="entry name" value="HYDROXYPYRUVATE ISOMERASE-RELATED"/>
    <property type="match status" value="1"/>
</dbReference>
<proteinExistence type="inferred from homology"/>
<dbReference type="PANTHER" id="PTHR43489">
    <property type="entry name" value="ISOMERASE"/>
    <property type="match status" value="1"/>
</dbReference>
<dbReference type="InterPro" id="IPR050417">
    <property type="entry name" value="Sugar_Epim/Isomerase"/>
</dbReference>
<dbReference type="EMBL" id="JACHIJ010000001">
    <property type="protein sequence ID" value="MBB5050318.1"/>
    <property type="molecule type" value="Genomic_DNA"/>
</dbReference>
<dbReference type="InterPro" id="IPR026040">
    <property type="entry name" value="HyI-like"/>
</dbReference>
<evidence type="ECO:0000256" key="3">
    <source>
        <dbReference type="PIRSR" id="PIRSR006241-50"/>
    </source>
</evidence>
<gene>
    <name evidence="5" type="ORF">HNQ36_000266</name>
</gene>
<dbReference type="InterPro" id="IPR013022">
    <property type="entry name" value="Xyl_isomerase-like_TIM-brl"/>
</dbReference>
<reference evidence="5 6" key="1">
    <citation type="submission" date="2020-08" db="EMBL/GenBank/DDBJ databases">
        <title>Genomic Encyclopedia of Type Strains, Phase IV (KMG-IV): sequencing the most valuable type-strain genomes for metagenomic binning, comparative biology and taxonomic classification.</title>
        <authorList>
            <person name="Goeker M."/>
        </authorList>
    </citation>
    <scope>NUCLEOTIDE SEQUENCE [LARGE SCALE GENOMIC DNA]</scope>
    <source>
        <strain evidence="5 6">DSM 17498</strain>
    </source>
</reference>
<dbReference type="Gene3D" id="3.20.20.150">
    <property type="entry name" value="Divalent-metal-dependent TIM barrel enzymes"/>
    <property type="match status" value="1"/>
</dbReference>
<comment type="similarity">
    <text evidence="2">Belongs to the hyi family.</text>
</comment>
<dbReference type="RefSeq" id="WP_184082160.1">
    <property type="nucleotide sequence ID" value="NZ_JACHIJ010000001.1"/>
</dbReference>